<dbReference type="Gene3D" id="3.40.630.190">
    <property type="entry name" value="LCP protein"/>
    <property type="match status" value="1"/>
</dbReference>
<evidence type="ECO:0000313" key="6">
    <source>
        <dbReference type="Proteomes" id="UP001199469"/>
    </source>
</evidence>
<dbReference type="PANTHER" id="PTHR33392:SF6">
    <property type="entry name" value="POLYISOPRENYL-TEICHOIC ACID--PEPTIDOGLYCAN TEICHOIC ACID TRANSFERASE TAGU"/>
    <property type="match status" value="1"/>
</dbReference>
<dbReference type="Pfam" id="PF03816">
    <property type="entry name" value="LytR_cpsA_psr"/>
    <property type="match status" value="1"/>
</dbReference>
<dbReference type="InterPro" id="IPR004474">
    <property type="entry name" value="LytR_CpsA_psr"/>
</dbReference>
<evidence type="ECO:0000313" key="5">
    <source>
        <dbReference type="EMBL" id="MCD2193409.1"/>
    </source>
</evidence>
<feature type="region of interest" description="Disordered" evidence="2">
    <location>
        <begin position="1"/>
        <end position="84"/>
    </location>
</feature>
<dbReference type="InterPro" id="IPR050922">
    <property type="entry name" value="LytR/CpsA/Psr_CW_biosynth"/>
</dbReference>
<reference evidence="5 6" key="1">
    <citation type="submission" date="2021-11" db="EMBL/GenBank/DDBJ databases">
        <title>Draft genome sequence of Actinomycetospora sp. SF1 isolated from the rhizosphere soil.</title>
        <authorList>
            <person name="Duangmal K."/>
            <person name="Chantavorakit T."/>
        </authorList>
    </citation>
    <scope>NUCLEOTIDE SEQUENCE [LARGE SCALE GENOMIC DNA]</scope>
    <source>
        <strain evidence="5 6">TBRC 5722</strain>
    </source>
</reference>
<protein>
    <submittedName>
        <fullName evidence="5">LCP family protein</fullName>
    </submittedName>
</protein>
<proteinExistence type="inferred from homology"/>
<name>A0ABS8P580_9PSEU</name>
<keyword evidence="3" id="KW-0472">Membrane</keyword>
<comment type="similarity">
    <text evidence="1">Belongs to the LytR/CpsA/Psr (LCP) family.</text>
</comment>
<evidence type="ECO:0000259" key="4">
    <source>
        <dbReference type="Pfam" id="PF03816"/>
    </source>
</evidence>
<evidence type="ECO:0000256" key="3">
    <source>
        <dbReference type="SAM" id="Phobius"/>
    </source>
</evidence>
<sequence length="395" mass="40902">MAPAPTAAPPRPTAAPPRPTEAPPRPVAAPPEPRSGGPGTRVGPPPGLAEPPPPSSPPQPPQPPQPPRSPKSPKGPKNPKGRARWGRRLAAVVGVLLLLGVGFGIYLDTQMTRTQALSSYGGRPAGGSGTNWLLVGSDSRAGLSSNQEQQLSTGAADGSRTDTMMLVHVAPFGGQTSIISLPRDSLVNVDGNKARLNSAYSAGGPQLLTRTVEQSSGLHIDHYAEIGFEGFASMVDAVGGVNMCLDQPLDDPKAGINLQTGCQDLDGTKALGYVRSRAFPDADLQRVQNQRKFLSALMAKATSPLTLANPFATVPFANASVGTLTVDGSDHVWNLASLGWAMHSVGSGGVTTTVPVSPSSSVSGAVDWDKRDAPRLWNALRSGDDIPPDLVTSGK</sequence>
<feature type="compositionally biased region" description="Pro residues" evidence="2">
    <location>
        <begin position="1"/>
        <end position="33"/>
    </location>
</feature>
<dbReference type="EMBL" id="JAJNDB010000001">
    <property type="protein sequence ID" value="MCD2193409.1"/>
    <property type="molecule type" value="Genomic_DNA"/>
</dbReference>
<evidence type="ECO:0000256" key="2">
    <source>
        <dbReference type="SAM" id="MobiDB-lite"/>
    </source>
</evidence>
<keyword evidence="3" id="KW-1133">Transmembrane helix</keyword>
<gene>
    <name evidence="5" type="ORF">LQ327_08425</name>
</gene>
<dbReference type="PANTHER" id="PTHR33392">
    <property type="entry name" value="POLYISOPRENYL-TEICHOIC ACID--PEPTIDOGLYCAN TEICHOIC ACID TRANSFERASE TAGU"/>
    <property type="match status" value="1"/>
</dbReference>
<keyword evidence="6" id="KW-1185">Reference proteome</keyword>
<feature type="transmembrane region" description="Helical" evidence="3">
    <location>
        <begin position="89"/>
        <end position="107"/>
    </location>
</feature>
<feature type="domain" description="Cell envelope-related transcriptional attenuator" evidence="4">
    <location>
        <begin position="160"/>
        <end position="302"/>
    </location>
</feature>
<organism evidence="5 6">
    <name type="scientific">Actinomycetospora endophytica</name>
    <dbReference type="NCBI Taxonomy" id="2291215"/>
    <lineage>
        <taxon>Bacteria</taxon>
        <taxon>Bacillati</taxon>
        <taxon>Actinomycetota</taxon>
        <taxon>Actinomycetes</taxon>
        <taxon>Pseudonocardiales</taxon>
        <taxon>Pseudonocardiaceae</taxon>
        <taxon>Actinomycetospora</taxon>
    </lineage>
</organism>
<dbReference type="Proteomes" id="UP001199469">
    <property type="component" value="Unassembled WGS sequence"/>
</dbReference>
<feature type="compositionally biased region" description="Pro residues" evidence="2">
    <location>
        <begin position="43"/>
        <end position="70"/>
    </location>
</feature>
<keyword evidence="3" id="KW-0812">Transmembrane</keyword>
<dbReference type="NCBIfam" id="TIGR00350">
    <property type="entry name" value="lytR_cpsA_psr"/>
    <property type="match status" value="1"/>
</dbReference>
<comment type="caution">
    <text evidence="5">The sequence shown here is derived from an EMBL/GenBank/DDBJ whole genome shotgun (WGS) entry which is preliminary data.</text>
</comment>
<evidence type="ECO:0000256" key="1">
    <source>
        <dbReference type="ARBA" id="ARBA00006068"/>
    </source>
</evidence>
<accession>A0ABS8P580</accession>
<dbReference type="RefSeq" id="WP_230731534.1">
    <property type="nucleotide sequence ID" value="NZ_JAJNDB010000001.1"/>
</dbReference>